<comment type="caution">
    <text evidence="1">The sequence shown here is derived from an EMBL/GenBank/DDBJ whole genome shotgun (WGS) entry which is preliminary data.</text>
</comment>
<protein>
    <submittedName>
        <fullName evidence="1">Uncharacterized protein</fullName>
    </submittedName>
</protein>
<sequence length="137" mass="15355">MKCAWFPTLSSFQFSLCHHILRKLSLIEVKSDNDPSILLFFSLTFGVSCLKTKGGRMNSQEHINAVLLVFVGQGHCHAMHPACTCTTHYSFILILITTCCCCRLQPESVSDLNWILHFIGPVTLPVTVDMHISFVLT</sequence>
<organism evidence="1 2">
    <name type="scientific">Arachis hypogaea</name>
    <name type="common">Peanut</name>
    <dbReference type="NCBI Taxonomy" id="3818"/>
    <lineage>
        <taxon>Eukaryota</taxon>
        <taxon>Viridiplantae</taxon>
        <taxon>Streptophyta</taxon>
        <taxon>Embryophyta</taxon>
        <taxon>Tracheophyta</taxon>
        <taxon>Spermatophyta</taxon>
        <taxon>Magnoliopsida</taxon>
        <taxon>eudicotyledons</taxon>
        <taxon>Gunneridae</taxon>
        <taxon>Pentapetalae</taxon>
        <taxon>rosids</taxon>
        <taxon>fabids</taxon>
        <taxon>Fabales</taxon>
        <taxon>Fabaceae</taxon>
        <taxon>Papilionoideae</taxon>
        <taxon>50 kb inversion clade</taxon>
        <taxon>dalbergioids sensu lato</taxon>
        <taxon>Dalbergieae</taxon>
        <taxon>Pterocarpus clade</taxon>
        <taxon>Arachis</taxon>
    </lineage>
</organism>
<proteinExistence type="predicted"/>
<evidence type="ECO:0000313" key="1">
    <source>
        <dbReference type="EMBL" id="RYR41209.1"/>
    </source>
</evidence>
<name>A0A445BRA7_ARAHY</name>
<accession>A0A445BRA7</accession>
<evidence type="ECO:0000313" key="2">
    <source>
        <dbReference type="Proteomes" id="UP000289738"/>
    </source>
</evidence>
<keyword evidence="2" id="KW-1185">Reference proteome</keyword>
<dbReference type="AlphaFoldDB" id="A0A445BRA7"/>
<dbReference type="Proteomes" id="UP000289738">
    <property type="component" value="Chromosome A08"/>
</dbReference>
<reference evidence="1 2" key="1">
    <citation type="submission" date="2019-01" db="EMBL/GenBank/DDBJ databases">
        <title>Sequencing of cultivated peanut Arachis hypogaea provides insights into genome evolution and oil improvement.</title>
        <authorList>
            <person name="Chen X."/>
        </authorList>
    </citation>
    <scope>NUCLEOTIDE SEQUENCE [LARGE SCALE GENOMIC DNA]</scope>
    <source>
        <strain evidence="2">cv. Fuhuasheng</strain>
        <tissue evidence="1">Leaves</tissue>
    </source>
</reference>
<gene>
    <name evidence="1" type="ORF">Ahy_A08g037603</name>
</gene>
<dbReference type="EMBL" id="SDMP01000008">
    <property type="protein sequence ID" value="RYR41209.1"/>
    <property type="molecule type" value="Genomic_DNA"/>
</dbReference>